<evidence type="ECO:0000313" key="2">
    <source>
        <dbReference type="Proteomes" id="UP000275199"/>
    </source>
</evidence>
<sequence length="688" mass="79334">MAKIIQFTPRKELTAQENLHNLIKLSKKHLELWADQPDFFWENNRWPLPYHSVRFTNHEHRKLHPSKKPKPHQLMHPAFVEFAKAYLRYRHTIKPHKNPGREMTAFRLLEMVLKNDMSVPDITKINQRHFDHVVAIIRTEKTRQHIADEMLYILRTLSDFFIVTEAVRYWTHPYVRTASYTYANGTYANAEKKAAKLPDQDALLAIASVFSRGHSQRLEDADILVTSITCILLSVPMRISETLKLRVDCLRQGADKDDNVQHHLNYWTPKIKEFIPKAIPTTMAPNAVIAIERLKSISEEGRRLASYMEGNPNKFYRHKNCPDVADDQELTRHQVSAALGFPNLNSCYDFIHRHTGKYSLKGFTLDSLWQLVLAEHRKLNPHFPYQEPINENHKPLKMSESLMCFLRFQFGLRSSVCPVLLVPFNQHYYTMRLKGSALHHQKIMCFFSRHGFESIKLKSHSLRHLLNRLARQSEVSIDTITAWSSRASSHQTLTYLNDSPEEAANKSSVLLGMQQKQNHKQPITDEVAEIHSQGPFHRSRYGLCRRSWRAGPCNRFADCLNCSELLICKGDKLVAEAVTRDREHLIRTYNAAKEAVDSGERAASRWLQVAGPQIGRLSQLVNMLNDSSIPNGSPIELADSTNFSHEQTLLETKSSVAEVRLLDRNELGIEYGDDLLACFDLLWNPDDV</sequence>
<proteinExistence type="predicted"/>
<name>A0ABX9XCS1_9PSED</name>
<comment type="caution">
    <text evidence="1">The sequence shown here is derived from an EMBL/GenBank/DDBJ whole genome shotgun (WGS) entry which is preliminary data.</text>
</comment>
<accession>A0ABX9XCS1</accession>
<keyword evidence="2" id="KW-1185">Reference proteome</keyword>
<dbReference type="SUPFAM" id="SSF56349">
    <property type="entry name" value="DNA breaking-rejoining enzymes"/>
    <property type="match status" value="1"/>
</dbReference>
<dbReference type="InterPro" id="IPR011010">
    <property type="entry name" value="DNA_brk_join_enz"/>
</dbReference>
<gene>
    <name evidence="1" type="ORF">EF096_19460</name>
</gene>
<dbReference type="EMBL" id="RKKU01000042">
    <property type="protein sequence ID" value="ROZ80547.1"/>
    <property type="molecule type" value="Genomic_DNA"/>
</dbReference>
<reference evidence="1 2" key="1">
    <citation type="submission" date="2018-11" db="EMBL/GenBank/DDBJ databases">
        <authorList>
            <person name="Jang G.I."/>
            <person name="Hwang C.Y."/>
        </authorList>
    </citation>
    <scope>NUCLEOTIDE SEQUENCE [LARGE SCALE GENOMIC DNA]</scope>
    <source>
        <strain evidence="1 2">SSM26</strain>
    </source>
</reference>
<evidence type="ECO:0000313" key="1">
    <source>
        <dbReference type="EMBL" id="ROZ80547.1"/>
    </source>
</evidence>
<dbReference type="Proteomes" id="UP000275199">
    <property type="component" value="Unassembled WGS sequence"/>
</dbReference>
<protein>
    <submittedName>
        <fullName evidence="1">Integrase</fullName>
    </submittedName>
</protein>
<organism evidence="1 2">
    <name type="scientific">Pseudomonas neustonica</name>
    <dbReference type="NCBI Taxonomy" id="2487346"/>
    <lineage>
        <taxon>Bacteria</taxon>
        <taxon>Pseudomonadati</taxon>
        <taxon>Pseudomonadota</taxon>
        <taxon>Gammaproteobacteria</taxon>
        <taxon>Pseudomonadales</taxon>
        <taxon>Pseudomonadaceae</taxon>
        <taxon>Pseudomonas</taxon>
    </lineage>
</organism>